<keyword evidence="2" id="KW-1185">Reference proteome</keyword>
<sequence length="425" mass="49068">MNVESDYIMLGNYCLQPVPRFMCSSSEFTPEAPPRETQKNVALFLAKDASPEDSTYGAHFTEYGGVGKAKLNPKYANVPRKHMHFKCGADIPIPPPVTDLNRKFLVNRNKGFFAQPLNQMGYQMKAVSDKYNRPFRIANPVKLSLFPRSVVYELEFIKNEYRQKMLHALEIERKAFAEKKRKKIMNTGDQEKVAVPTEEIQKNDDMLKQRVAEPPFWYENPPGSRHLQQESPVGSINDCHTRKFFTMPPKVDFIKELHLHSPDNYIPGEVYKKKKDPIEILTSESSCVSKPSIAETHFDPSTVPEKNELCSRVYSRGESYAEEEESEECKSCCFPTGCVHKRDAKSKDPCDHVLPLNQHQEFPYPGEPVRFLPWNEKRQDELFQVGYPFRTLAARWMKENVDPIRPSTIMKSAKKRFPEMSFSNL</sequence>
<name>A0A8I6SCF6_CIMLE</name>
<dbReference type="GeneID" id="106673952"/>
<dbReference type="OrthoDB" id="6630304at2759"/>
<dbReference type="OMA" id="VESDYIM"/>
<dbReference type="EnsemblMetazoa" id="XM_014406351.1">
    <property type="protein sequence ID" value="XP_014261837.1"/>
    <property type="gene ID" value="LOC106673952"/>
</dbReference>
<dbReference type="AlphaFoldDB" id="A0A8I6SCF6"/>
<dbReference type="KEGG" id="clec:106673952"/>
<evidence type="ECO:0000313" key="2">
    <source>
        <dbReference type="Proteomes" id="UP000494040"/>
    </source>
</evidence>
<proteinExistence type="predicted"/>
<accession>A0A8I6SCF6</accession>
<dbReference type="Proteomes" id="UP000494040">
    <property type="component" value="Unassembled WGS sequence"/>
</dbReference>
<dbReference type="RefSeq" id="XP_014261837.1">
    <property type="nucleotide sequence ID" value="XM_014406351.1"/>
</dbReference>
<protein>
    <submittedName>
        <fullName evidence="1">Uncharacterized protein</fullName>
    </submittedName>
</protein>
<organism evidence="1 2">
    <name type="scientific">Cimex lectularius</name>
    <name type="common">Bed bug</name>
    <name type="synonym">Acanthia lectularia</name>
    <dbReference type="NCBI Taxonomy" id="79782"/>
    <lineage>
        <taxon>Eukaryota</taxon>
        <taxon>Metazoa</taxon>
        <taxon>Ecdysozoa</taxon>
        <taxon>Arthropoda</taxon>
        <taxon>Hexapoda</taxon>
        <taxon>Insecta</taxon>
        <taxon>Pterygota</taxon>
        <taxon>Neoptera</taxon>
        <taxon>Paraneoptera</taxon>
        <taxon>Hemiptera</taxon>
        <taxon>Heteroptera</taxon>
        <taxon>Panheteroptera</taxon>
        <taxon>Cimicomorpha</taxon>
        <taxon>Cimicidae</taxon>
        <taxon>Cimex</taxon>
    </lineage>
</organism>
<reference evidence="1" key="1">
    <citation type="submission" date="2022-01" db="UniProtKB">
        <authorList>
            <consortium name="EnsemblMetazoa"/>
        </authorList>
    </citation>
    <scope>IDENTIFICATION</scope>
</reference>
<evidence type="ECO:0000313" key="1">
    <source>
        <dbReference type="EnsemblMetazoa" id="XP_014261837.1"/>
    </source>
</evidence>